<organism evidence="1 2">
    <name type="scientific">Streblomastix strix</name>
    <dbReference type="NCBI Taxonomy" id="222440"/>
    <lineage>
        <taxon>Eukaryota</taxon>
        <taxon>Metamonada</taxon>
        <taxon>Preaxostyla</taxon>
        <taxon>Oxymonadida</taxon>
        <taxon>Streblomastigidae</taxon>
        <taxon>Streblomastix</taxon>
    </lineage>
</organism>
<accession>A0A5J4W789</accession>
<proteinExistence type="predicted"/>
<comment type="caution">
    <text evidence="1">The sequence shown here is derived from an EMBL/GenBank/DDBJ whole genome shotgun (WGS) entry which is preliminary data.</text>
</comment>
<evidence type="ECO:0000313" key="1">
    <source>
        <dbReference type="EMBL" id="KAA6390393.1"/>
    </source>
</evidence>
<evidence type="ECO:0000313" key="2">
    <source>
        <dbReference type="Proteomes" id="UP000324800"/>
    </source>
</evidence>
<name>A0A5J4W789_9EUKA</name>
<protein>
    <submittedName>
        <fullName evidence="1">Uncharacterized protein</fullName>
    </submittedName>
</protein>
<dbReference type="Proteomes" id="UP000324800">
    <property type="component" value="Unassembled WGS sequence"/>
</dbReference>
<dbReference type="EMBL" id="SNRW01003236">
    <property type="protein sequence ID" value="KAA6390393.1"/>
    <property type="molecule type" value="Genomic_DNA"/>
</dbReference>
<dbReference type="AlphaFoldDB" id="A0A5J4W789"/>
<dbReference type="Gene3D" id="1.10.510.10">
    <property type="entry name" value="Transferase(Phosphotransferase) domain 1"/>
    <property type="match status" value="1"/>
</dbReference>
<sequence length="127" mass="15243">MPPWSDVDELKIQTLKEYYHGRKLLKRLPKQFLEFEQYILSLDYTTDPNYQYLIYLLNQAAEEKEINLNDPFECEEEIKSYHSYNELLNAQYIKGVVKFKNISARNLKKIDLIGKSALMTQRWDIMN</sequence>
<gene>
    <name evidence="1" type="ORF">EZS28_014082</name>
</gene>
<reference evidence="1 2" key="1">
    <citation type="submission" date="2019-03" db="EMBL/GenBank/DDBJ databases">
        <title>Single cell metagenomics reveals metabolic interactions within the superorganism composed of flagellate Streblomastix strix and complex community of Bacteroidetes bacteria on its surface.</title>
        <authorList>
            <person name="Treitli S.C."/>
            <person name="Kolisko M."/>
            <person name="Husnik F."/>
            <person name="Keeling P."/>
            <person name="Hampl V."/>
        </authorList>
    </citation>
    <scope>NUCLEOTIDE SEQUENCE [LARGE SCALE GENOMIC DNA]</scope>
    <source>
        <strain evidence="1">ST1C</strain>
    </source>
</reference>